<dbReference type="Proteomes" id="UP000672032">
    <property type="component" value="Chromosome 3"/>
</dbReference>
<feature type="compositionally biased region" description="Low complexity" evidence="1">
    <location>
        <begin position="522"/>
        <end position="533"/>
    </location>
</feature>
<dbReference type="EMBL" id="CP063407">
    <property type="protein sequence ID" value="QSZ32556.1"/>
    <property type="molecule type" value="Genomic_DNA"/>
</dbReference>
<keyword evidence="3" id="KW-1185">Reference proteome</keyword>
<dbReference type="AlphaFoldDB" id="A0A8A3PBR0"/>
<feature type="compositionally biased region" description="Basic and acidic residues" evidence="1">
    <location>
        <begin position="484"/>
        <end position="496"/>
    </location>
</feature>
<name>A0A8A3PBR0_9HELO</name>
<protein>
    <submittedName>
        <fullName evidence="2">Uncharacterized protein</fullName>
    </submittedName>
</protein>
<evidence type="ECO:0000256" key="1">
    <source>
        <dbReference type="SAM" id="MobiDB-lite"/>
    </source>
</evidence>
<dbReference type="OrthoDB" id="3551483at2759"/>
<accession>A0A8A3PBR0</accession>
<feature type="region of interest" description="Disordered" evidence="1">
    <location>
        <begin position="515"/>
        <end position="536"/>
    </location>
</feature>
<organism evidence="2 3">
    <name type="scientific">Monilinia vaccinii-corymbosi</name>
    <dbReference type="NCBI Taxonomy" id="61207"/>
    <lineage>
        <taxon>Eukaryota</taxon>
        <taxon>Fungi</taxon>
        <taxon>Dikarya</taxon>
        <taxon>Ascomycota</taxon>
        <taxon>Pezizomycotina</taxon>
        <taxon>Leotiomycetes</taxon>
        <taxon>Helotiales</taxon>
        <taxon>Sclerotiniaceae</taxon>
        <taxon>Monilinia</taxon>
    </lineage>
</organism>
<reference evidence="2" key="1">
    <citation type="submission" date="2020-10" db="EMBL/GenBank/DDBJ databases">
        <title>Genome Sequence of Monilinia vaccinii-corymbosi Sheds Light on Mummy Berry Disease Infection of Blueberry and Mating Type.</title>
        <authorList>
            <person name="Yow A.G."/>
            <person name="Zhang Y."/>
            <person name="Bansal K."/>
            <person name="Eacker S.M."/>
            <person name="Sullivan S."/>
            <person name="Liachko I."/>
            <person name="Cubeta M.A."/>
            <person name="Rollins J.A."/>
            <person name="Ashrafi H."/>
        </authorList>
    </citation>
    <scope>NUCLEOTIDE SEQUENCE</scope>
    <source>
        <strain evidence="2">RL-1</strain>
    </source>
</reference>
<proteinExistence type="predicted"/>
<gene>
    <name evidence="2" type="ORF">DSL72_002134</name>
</gene>
<sequence>MYQMSREENPTLRLLFDKGFALTQAISKKMSSSAPLPERRSRRSFSLPISGPAADRVPLPGPATRLLNDLFDEMDQLDTLEPLDSSYILLPESSRILSRARSRIGIWRSIIDSPNPPDPPATSPISSISAAQQDRSRPHIKSVEDLDELASKFREIQISKSRLIKRPPGFRCNSLPNPERNDFLNSNSSTTACEKDYRQTMKELRETFESSTFLTGAQMRALAPRVFYTQASKIDAYGEGKTRSEAERMEEQAVEILEALFRELGERDADSSEDRWKTADELIGGVISKNSGQNGNDDENTYEGDGKGEGKGKQVEIEAANIEDVNINDNIISHEAGQETYQAANANANANTNASAAHEVNINFLDEQTGDDDPEYLAQVERDINMAPPLAKFNHGVAEADAQRIETPHESSSAGFQEMPYSQFGTAGEEIPRKSQKDIQNLCTVVQKGRLDENGEKVEEHTASGSEKAFETAPGIKTRYAEGGTHDGDVEGEGGRGDIYPQSVVSSVRDDFLLSGVEDDSSGPGTDTSTDSSVQEEDGHFEMAALATGVMALSLWMIERKTRVFLDCW</sequence>
<evidence type="ECO:0000313" key="2">
    <source>
        <dbReference type="EMBL" id="QSZ32556.1"/>
    </source>
</evidence>
<feature type="region of interest" description="Disordered" evidence="1">
    <location>
        <begin position="453"/>
        <end position="501"/>
    </location>
</feature>
<feature type="region of interest" description="Disordered" evidence="1">
    <location>
        <begin position="286"/>
        <end position="311"/>
    </location>
</feature>
<evidence type="ECO:0000313" key="3">
    <source>
        <dbReference type="Proteomes" id="UP000672032"/>
    </source>
</evidence>
<feature type="compositionally biased region" description="Basic and acidic residues" evidence="1">
    <location>
        <begin position="453"/>
        <end position="462"/>
    </location>
</feature>
<feature type="region of interest" description="Disordered" evidence="1">
    <location>
        <begin position="31"/>
        <end position="55"/>
    </location>
</feature>
<feature type="region of interest" description="Disordered" evidence="1">
    <location>
        <begin position="109"/>
        <end position="139"/>
    </location>
</feature>